<feature type="compositionally biased region" description="Low complexity" evidence="1">
    <location>
        <begin position="70"/>
        <end position="83"/>
    </location>
</feature>
<feature type="compositionally biased region" description="Basic residues" evidence="1">
    <location>
        <begin position="18"/>
        <end position="30"/>
    </location>
</feature>
<feature type="region of interest" description="Disordered" evidence="1">
    <location>
        <begin position="1"/>
        <end position="30"/>
    </location>
</feature>
<dbReference type="Pfam" id="PF23568">
    <property type="entry name" value="ARM_LIN"/>
    <property type="match status" value="1"/>
</dbReference>
<feature type="domain" description="Putative E3 ubiquitin-protein ligase LIN ARM repeats" evidence="4">
    <location>
        <begin position="472"/>
        <end position="633"/>
    </location>
</feature>
<dbReference type="AlphaFoldDB" id="A0A6J5UL60"/>
<gene>
    <name evidence="5" type="ORF">CURHAP_LOCUS25920</name>
</gene>
<dbReference type="PANTHER" id="PTHR35549:SF3">
    <property type="entry name" value="E3 UBIQUITIN-PROTEIN LIGASE LIN"/>
    <property type="match status" value="1"/>
</dbReference>
<evidence type="ECO:0000259" key="4">
    <source>
        <dbReference type="Pfam" id="PF23654"/>
    </source>
</evidence>
<evidence type="ECO:0000313" key="6">
    <source>
        <dbReference type="Proteomes" id="UP000507222"/>
    </source>
</evidence>
<dbReference type="InterPro" id="IPR011989">
    <property type="entry name" value="ARM-like"/>
</dbReference>
<dbReference type="SUPFAM" id="SSF48371">
    <property type="entry name" value="ARM repeat"/>
    <property type="match status" value="1"/>
</dbReference>
<accession>A0A6J5UL60</accession>
<evidence type="ECO:0000259" key="2">
    <source>
        <dbReference type="Pfam" id="PF23568"/>
    </source>
</evidence>
<dbReference type="InterPro" id="IPR056512">
    <property type="entry name" value="LIN_N"/>
</dbReference>
<dbReference type="InterPro" id="IPR016024">
    <property type="entry name" value="ARM-type_fold"/>
</dbReference>
<feature type="region of interest" description="Disordered" evidence="1">
    <location>
        <begin position="404"/>
        <end position="429"/>
    </location>
</feature>
<evidence type="ECO:0008006" key="7">
    <source>
        <dbReference type="Google" id="ProtNLM"/>
    </source>
</evidence>
<proteinExistence type="predicted"/>
<dbReference type="PANTHER" id="PTHR35549">
    <property type="entry name" value="OS04G0584500 PROTEIN"/>
    <property type="match status" value="1"/>
</dbReference>
<sequence length="1015" mass="113751">MSSLQELLTDERLELGKKYPKSPKPVKHRERVAPDESIALLPIYICHGRKSYDFSNHEAQKPAMRKGSSRRLSSTSERSNSKSLVSESSRTNEPAIDEVATRAVISILSGCAGRYIKDEAFRETIWEKCSCCLVRKKKDEDNEMFANLELGIESINKLVEDQWSSNKELRKKTIRNSIRVLSIVASLNSSKSKNGSTCGTPNSHLSACAQLYLAIAYKIEKNDPVSARHLLQVFCDSPVLARTHLLPDLWEHFFLPHLLHVKIWYAKEADGLSNSEDPEREKKMKAITKVYNDQMDMGTTEFALYYKEWLKVGVEAPPPVPPNIPLPSISSCRSSRRRSSDSYTSHSSLNKNLYRAVFGPTLERRSLDLLYDRNGVSNATWGLHEEEGNLWADEDNYNNLSYVHRGGRTGRRSSSQNHRNPKTEFWPEPETQKSDYFGFFRCQNGPTECLVNRNLIVKSNSIRKEDNSHLPSSNLSSAISTIYSSDNLMDCEIAIRVITKAWLDSHGDPVIEAELAKAPVIQGMLEVLFASTDDEILELVISVLAEFVARNEMNRHIILTSDPQLEIFMRLLRSSGLFLKAAILLYLLKPKAKQMISIDWVALVLRVLEFGDQLQTLFTVQCSPQVAALYLLDQLLTGFDKDRNLENARQVVSLGGLSLLVTQIERGDTHERNNTASIISRCVRADGSCRNYLADFLNKASLLELIILGNGSNSAGSAVALLIEILCLSRRKKINEILDGLKEGYGGFNTMQILLVHLQRAAPEERPLIAAILLQLDLMFPYGVAVLLQGDPFRSSVYREEAIEAIIAALNCQTCHEKVQERSASALLMLGGWFSYTGEASTEHRLLQQAGFSYWPRASYHFKENVIDGFVHSNEDGEATENWQRKAAIVLFKSGNKKLLVALSDSIANGIPSLARASLVTVSWMSSFLNTVGDDNLRSMACSILVPQLLESLNYDRDVEERVLASYSLLSLAKSSAHEYVPMLSSVDKELLSKLKNLSLVTWTANELISIITSN</sequence>
<feature type="domain" description="Putative E3 ubiquitin-protein ligase LIN ARM-like" evidence="3">
    <location>
        <begin position="634"/>
        <end position="1012"/>
    </location>
</feature>
<organism evidence="5 6">
    <name type="scientific">Prunus armeniaca</name>
    <name type="common">Apricot</name>
    <name type="synonym">Armeniaca vulgaris</name>
    <dbReference type="NCBI Taxonomy" id="36596"/>
    <lineage>
        <taxon>Eukaryota</taxon>
        <taxon>Viridiplantae</taxon>
        <taxon>Streptophyta</taxon>
        <taxon>Embryophyta</taxon>
        <taxon>Tracheophyta</taxon>
        <taxon>Spermatophyta</taxon>
        <taxon>Magnoliopsida</taxon>
        <taxon>eudicotyledons</taxon>
        <taxon>Gunneridae</taxon>
        <taxon>Pentapetalae</taxon>
        <taxon>rosids</taxon>
        <taxon>fabids</taxon>
        <taxon>Rosales</taxon>
        <taxon>Rosaceae</taxon>
        <taxon>Amygdaloideae</taxon>
        <taxon>Amygdaleae</taxon>
        <taxon>Prunus</taxon>
    </lineage>
</organism>
<dbReference type="InterPro" id="IPR055566">
    <property type="entry name" value="ARM_LIN"/>
</dbReference>
<feature type="region of interest" description="Disordered" evidence="1">
    <location>
        <begin position="56"/>
        <end position="92"/>
    </location>
</feature>
<name>A0A6J5UL60_PRUAR</name>
<feature type="region of interest" description="Disordered" evidence="1">
    <location>
        <begin position="320"/>
        <end position="346"/>
    </location>
</feature>
<evidence type="ECO:0000256" key="1">
    <source>
        <dbReference type="SAM" id="MobiDB-lite"/>
    </source>
</evidence>
<dbReference type="Gene3D" id="1.25.10.10">
    <property type="entry name" value="Leucine-rich Repeat Variant"/>
    <property type="match status" value="1"/>
</dbReference>
<evidence type="ECO:0000313" key="5">
    <source>
        <dbReference type="EMBL" id="CAB4276693.1"/>
    </source>
</evidence>
<dbReference type="InterPro" id="IPR056514">
    <property type="entry name" value="ARM_LIN_2nd"/>
</dbReference>
<reference evidence="5 6" key="1">
    <citation type="submission" date="2020-05" db="EMBL/GenBank/DDBJ databases">
        <authorList>
            <person name="Campoy J."/>
            <person name="Schneeberger K."/>
            <person name="Spophaly S."/>
        </authorList>
    </citation>
    <scope>NUCLEOTIDE SEQUENCE [LARGE SCALE GENOMIC DNA]</scope>
    <source>
        <strain evidence="5">PruArmRojPasFocal</strain>
    </source>
</reference>
<feature type="domain" description="Putative E3 ubiquitin-protein ligase LIN N-terminal" evidence="2">
    <location>
        <begin position="99"/>
        <end position="328"/>
    </location>
</feature>
<protein>
    <recommendedName>
        <fullName evidence="7">E3 ubiquitin-protein ligase LIN</fullName>
    </recommendedName>
</protein>
<dbReference type="Pfam" id="PF23654">
    <property type="entry name" value="ARM_LIN_2nd"/>
    <property type="match status" value="1"/>
</dbReference>
<dbReference type="Pfam" id="PF23628">
    <property type="entry name" value="ARM_LIN_C"/>
    <property type="match status" value="1"/>
</dbReference>
<evidence type="ECO:0000259" key="3">
    <source>
        <dbReference type="Pfam" id="PF23628"/>
    </source>
</evidence>
<dbReference type="EMBL" id="CAEKDK010000004">
    <property type="protein sequence ID" value="CAB4276693.1"/>
    <property type="molecule type" value="Genomic_DNA"/>
</dbReference>
<dbReference type="Proteomes" id="UP000507222">
    <property type="component" value="Unassembled WGS sequence"/>
</dbReference>